<feature type="domain" description="HTH cro/C1-type" evidence="1">
    <location>
        <begin position="8"/>
        <end position="61"/>
    </location>
</feature>
<protein>
    <submittedName>
        <fullName evidence="2">Transcriptional regulator, contains XRE-family HTH domain</fullName>
    </submittedName>
</protein>
<sequence>MNTIASRLREERERLKMTQEAFAAACGVSRIAQVRYETNIRSPDANYLAAAAEIGVDVAYVIRGNETGDGGNAQLRPITTLPLEIDLWSEDEIAAYLKRDRRTVMESITCHPDFPETIRLPSATGGHGQPLWKAREVVKWAESYQGR</sequence>
<evidence type="ECO:0000313" key="3">
    <source>
        <dbReference type="Proteomes" id="UP000183339"/>
    </source>
</evidence>
<reference evidence="2 3" key="1">
    <citation type="submission" date="2016-10" db="EMBL/GenBank/DDBJ databases">
        <authorList>
            <person name="de Groot N.N."/>
        </authorList>
    </citation>
    <scope>NUCLEOTIDE SEQUENCE [LARGE SCALE GENOMIC DNA]</scope>
    <source>
        <strain evidence="2 3">Nl7</strain>
    </source>
</reference>
<dbReference type="AlphaFoldDB" id="A0A1I0FUW2"/>
<accession>A0A1I0FUW2</accession>
<dbReference type="CDD" id="cd00093">
    <property type="entry name" value="HTH_XRE"/>
    <property type="match status" value="1"/>
</dbReference>
<dbReference type="SMART" id="SM00530">
    <property type="entry name" value="HTH_XRE"/>
    <property type="match status" value="1"/>
</dbReference>
<dbReference type="Proteomes" id="UP000183339">
    <property type="component" value="Unassembled WGS sequence"/>
</dbReference>
<evidence type="ECO:0000259" key="1">
    <source>
        <dbReference type="PROSITE" id="PS50943"/>
    </source>
</evidence>
<dbReference type="PROSITE" id="PS50943">
    <property type="entry name" value="HTH_CROC1"/>
    <property type="match status" value="1"/>
</dbReference>
<dbReference type="InterPro" id="IPR001387">
    <property type="entry name" value="Cro/C1-type_HTH"/>
</dbReference>
<name>A0A1I0FUW2_9PROT</name>
<dbReference type="InterPro" id="IPR010982">
    <property type="entry name" value="Lambda_DNA-bd_dom_sf"/>
</dbReference>
<dbReference type="SUPFAM" id="SSF47413">
    <property type="entry name" value="lambda repressor-like DNA-binding domains"/>
    <property type="match status" value="1"/>
</dbReference>
<dbReference type="EMBL" id="FOHI01000010">
    <property type="protein sequence ID" value="SET61242.1"/>
    <property type="molecule type" value="Genomic_DNA"/>
</dbReference>
<proteinExistence type="predicted"/>
<gene>
    <name evidence="2" type="ORF">SAMN05216412_11034</name>
</gene>
<dbReference type="RefSeq" id="WP_074709091.1">
    <property type="nucleotide sequence ID" value="NZ_FOHI01000010.1"/>
</dbReference>
<evidence type="ECO:0000313" key="2">
    <source>
        <dbReference type="EMBL" id="SET61242.1"/>
    </source>
</evidence>
<organism evidence="2 3">
    <name type="scientific">Nitrosospira multiformis</name>
    <dbReference type="NCBI Taxonomy" id="1231"/>
    <lineage>
        <taxon>Bacteria</taxon>
        <taxon>Pseudomonadati</taxon>
        <taxon>Pseudomonadota</taxon>
        <taxon>Betaproteobacteria</taxon>
        <taxon>Nitrosomonadales</taxon>
        <taxon>Nitrosomonadaceae</taxon>
        <taxon>Nitrosospira</taxon>
    </lineage>
</organism>
<dbReference type="GO" id="GO:0003677">
    <property type="term" value="F:DNA binding"/>
    <property type="evidence" value="ECO:0007669"/>
    <property type="project" value="InterPro"/>
</dbReference>
<dbReference type="Pfam" id="PF01381">
    <property type="entry name" value="HTH_3"/>
    <property type="match status" value="1"/>
</dbReference>
<dbReference type="Gene3D" id="1.10.260.40">
    <property type="entry name" value="lambda repressor-like DNA-binding domains"/>
    <property type="match status" value="1"/>
</dbReference>